<dbReference type="Proteomes" id="UP001221757">
    <property type="component" value="Unassembled WGS sequence"/>
</dbReference>
<keyword evidence="2" id="KW-1185">Reference proteome</keyword>
<dbReference type="SMART" id="SM00367">
    <property type="entry name" value="LRR_CC"/>
    <property type="match status" value="1"/>
</dbReference>
<dbReference type="EMBL" id="JARKIE010000132">
    <property type="protein sequence ID" value="KAJ7678708.1"/>
    <property type="molecule type" value="Genomic_DNA"/>
</dbReference>
<dbReference type="Gene3D" id="3.80.10.10">
    <property type="entry name" value="Ribonuclease Inhibitor"/>
    <property type="match status" value="1"/>
</dbReference>
<sequence length="558" mass="62094">MFPSPFVTKLGTNYCPPDEELAEIQTLLVEPGLRLKRLDDEIAGMRKAIDELLEERECLGSYMEAHRALTSPIRRLPLDIIEEIFLACIPTHRNCVMSAEEAPVILGRICSSWRAISFSTPRLWSRLHIVEPTRPYELDSSLFDAKVAQRLETTTAWLRRAGECLLSISLEGRFDDGFHPESPDLLTTAAFLHALVPFASRWQNIHLAAPPSAFGALAILSDKDVPWLKSLKIVQRPEHPDASYRWGPSSIFNGSNLSRFSISGDNFNPLELPLRWNQLTDLSIIGPTRGLGDTQTVTVVLRVLSGCPELRTFKGLLRDNFEDIVDSTIKCPFLHTINLTSAGAPLYTSGRLFCHLSLPGLRHFKFRGQGPEPHGASSESLALILASSLAPSTSLECIDLDSHAFSKASLNNLLGGLPPAIRSLHITDISHSWRPLGEDPFDNDILEAFIPSPDRPSPHCPALQELILIHCRMLSDETLLRFIESRMSGSCSVLQRIDVRFNREIQVDILPSLEPFIAAGLRANVRYIPPAIPQFSPWVGLVDAPHGPWISPHVYTVF</sequence>
<dbReference type="SUPFAM" id="SSF52047">
    <property type="entry name" value="RNI-like"/>
    <property type="match status" value="1"/>
</dbReference>
<evidence type="ECO:0008006" key="3">
    <source>
        <dbReference type="Google" id="ProtNLM"/>
    </source>
</evidence>
<accession>A0AAD7GDB2</accession>
<comment type="caution">
    <text evidence="1">The sequence shown here is derived from an EMBL/GenBank/DDBJ whole genome shotgun (WGS) entry which is preliminary data.</text>
</comment>
<dbReference type="InterPro" id="IPR032675">
    <property type="entry name" value="LRR_dom_sf"/>
</dbReference>
<evidence type="ECO:0000313" key="2">
    <source>
        <dbReference type="Proteomes" id="UP001221757"/>
    </source>
</evidence>
<organism evidence="1 2">
    <name type="scientific">Mycena rosella</name>
    <name type="common">Pink bonnet</name>
    <name type="synonym">Agaricus rosellus</name>
    <dbReference type="NCBI Taxonomy" id="1033263"/>
    <lineage>
        <taxon>Eukaryota</taxon>
        <taxon>Fungi</taxon>
        <taxon>Dikarya</taxon>
        <taxon>Basidiomycota</taxon>
        <taxon>Agaricomycotina</taxon>
        <taxon>Agaricomycetes</taxon>
        <taxon>Agaricomycetidae</taxon>
        <taxon>Agaricales</taxon>
        <taxon>Marasmiineae</taxon>
        <taxon>Mycenaceae</taxon>
        <taxon>Mycena</taxon>
    </lineage>
</organism>
<proteinExistence type="predicted"/>
<reference evidence="1" key="1">
    <citation type="submission" date="2023-03" db="EMBL/GenBank/DDBJ databases">
        <title>Massive genome expansion in bonnet fungi (Mycena s.s.) driven by repeated elements and novel gene families across ecological guilds.</title>
        <authorList>
            <consortium name="Lawrence Berkeley National Laboratory"/>
            <person name="Harder C.B."/>
            <person name="Miyauchi S."/>
            <person name="Viragh M."/>
            <person name="Kuo A."/>
            <person name="Thoen E."/>
            <person name="Andreopoulos B."/>
            <person name="Lu D."/>
            <person name="Skrede I."/>
            <person name="Drula E."/>
            <person name="Henrissat B."/>
            <person name="Morin E."/>
            <person name="Kohler A."/>
            <person name="Barry K."/>
            <person name="LaButti K."/>
            <person name="Morin E."/>
            <person name="Salamov A."/>
            <person name="Lipzen A."/>
            <person name="Mereny Z."/>
            <person name="Hegedus B."/>
            <person name="Baldrian P."/>
            <person name="Stursova M."/>
            <person name="Weitz H."/>
            <person name="Taylor A."/>
            <person name="Grigoriev I.V."/>
            <person name="Nagy L.G."/>
            <person name="Martin F."/>
            <person name="Kauserud H."/>
        </authorList>
    </citation>
    <scope>NUCLEOTIDE SEQUENCE</scope>
    <source>
        <strain evidence="1">CBHHK067</strain>
    </source>
</reference>
<gene>
    <name evidence="1" type="ORF">B0H17DRAFT_1078131</name>
</gene>
<dbReference type="InterPro" id="IPR006553">
    <property type="entry name" value="Leu-rich_rpt_Cys-con_subtyp"/>
</dbReference>
<evidence type="ECO:0000313" key="1">
    <source>
        <dbReference type="EMBL" id="KAJ7678708.1"/>
    </source>
</evidence>
<dbReference type="AlphaFoldDB" id="A0AAD7GDB2"/>
<name>A0AAD7GDB2_MYCRO</name>
<protein>
    <recommendedName>
        <fullName evidence="3">F-box domain-containing protein</fullName>
    </recommendedName>
</protein>